<feature type="transmembrane region" description="Helical" evidence="1">
    <location>
        <begin position="24"/>
        <end position="44"/>
    </location>
</feature>
<keyword evidence="1" id="KW-0812">Transmembrane</keyword>
<comment type="caution">
    <text evidence="2">The sequence shown here is derived from an EMBL/GenBank/DDBJ whole genome shotgun (WGS) entry which is preliminary data.</text>
</comment>
<reference evidence="2" key="1">
    <citation type="submission" date="2020-11" db="EMBL/GenBank/DDBJ databases">
        <title>Nocardia NEAU-351.nov., a novel actinomycete isolated from the cow dung.</title>
        <authorList>
            <person name="Zhang X."/>
        </authorList>
    </citation>
    <scope>NUCLEOTIDE SEQUENCE</scope>
    <source>
        <strain evidence="2">NEAU-351</strain>
    </source>
</reference>
<evidence type="ECO:0000313" key="2">
    <source>
        <dbReference type="EMBL" id="MBH0778829.1"/>
    </source>
</evidence>
<dbReference type="RefSeq" id="WP_196151122.1">
    <property type="nucleotide sequence ID" value="NZ_JADMLG010000008.1"/>
</dbReference>
<feature type="transmembrane region" description="Helical" evidence="1">
    <location>
        <begin position="50"/>
        <end position="69"/>
    </location>
</feature>
<gene>
    <name evidence="2" type="ORF">IT779_21340</name>
</gene>
<evidence type="ECO:0000256" key="1">
    <source>
        <dbReference type="SAM" id="Phobius"/>
    </source>
</evidence>
<name>A0A931ICD6_9NOCA</name>
<dbReference type="EMBL" id="JADMLG010000008">
    <property type="protein sequence ID" value="MBH0778829.1"/>
    <property type="molecule type" value="Genomic_DNA"/>
</dbReference>
<organism evidence="2 3">
    <name type="scientific">Nocardia bovistercoris</name>
    <dbReference type="NCBI Taxonomy" id="2785916"/>
    <lineage>
        <taxon>Bacteria</taxon>
        <taxon>Bacillati</taxon>
        <taxon>Actinomycetota</taxon>
        <taxon>Actinomycetes</taxon>
        <taxon>Mycobacteriales</taxon>
        <taxon>Nocardiaceae</taxon>
        <taxon>Nocardia</taxon>
    </lineage>
</organism>
<keyword evidence="1" id="KW-0472">Membrane</keyword>
<dbReference type="Proteomes" id="UP000655751">
    <property type="component" value="Unassembled WGS sequence"/>
</dbReference>
<sequence>MGEHSLVPTPSQTAYPWRATARTVFQAALAILVVLPVVIATSGIPTTGVVGMFLAVAAAITRVMALPVVNELLRRFAPWLLAEPA</sequence>
<accession>A0A931ICD6</accession>
<proteinExistence type="predicted"/>
<evidence type="ECO:0000313" key="3">
    <source>
        <dbReference type="Proteomes" id="UP000655751"/>
    </source>
</evidence>
<dbReference type="AlphaFoldDB" id="A0A931ICD6"/>
<protein>
    <submittedName>
        <fullName evidence="2">Uncharacterized protein</fullName>
    </submittedName>
</protein>
<keyword evidence="1" id="KW-1133">Transmembrane helix</keyword>
<keyword evidence="3" id="KW-1185">Reference proteome</keyword>